<evidence type="ECO:0000256" key="3">
    <source>
        <dbReference type="ARBA" id="ARBA00022475"/>
    </source>
</evidence>
<evidence type="ECO:0000256" key="9">
    <source>
        <dbReference type="PROSITE-ProRule" id="PRU00703"/>
    </source>
</evidence>
<keyword evidence="8 10" id="KW-0472">Membrane</keyword>
<dbReference type="RefSeq" id="WP_377603898.1">
    <property type="nucleotide sequence ID" value="NZ_JBHUME010000008.1"/>
</dbReference>
<feature type="domain" description="CNNM transmembrane" evidence="13">
    <location>
        <begin position="1"/>
        <end position="199"/>
    </location>
</feature>
<evidence type="ECO:0000256" key="6">
    <source>
        <dbReference type="ARBA" id="ARBA00022989"/>
    </source>
</evidence>
<dbReference type="InterPro" id="IPR005170">
    <property type="entry name" value="Transptr-assoc_dom"/>
</dbReference>
<dbReference type="InterPro" id="IPR016169">
    <property type="entry name" value="FAD-bd_PCMH_sub2"/>
</dbReference>
<dbReference type="InterPro" id="IPR046342">
    <property type="entry name" value="CBS_dom_sf"/>
</dbReference>
<protein>
    <submittedName>
        <fullName evidence="14">Hemolysin family protein</fullName>
    </submittedName>
</protein>
<feature type="transmembrane region" description="Helical" evidence="11">
    <location>
        <begin position="135"/>
        <end position="154"/>
    </location>
</feature>
<reference evidence="15" key="1">
    <citation type="journal article" date="2019" name="Int. J. Syst. Evol. Microbiol.">
        <title>The Global Catalogue of Microorganisms (GCM) 10K type strain sequencing project: providing services to taxonomists for standard genome sequencing and annotation.</title>
        <authorList>
            <consortium name="The Broad Institute Genomics Platform"/>
            <consortium name="The Broad Institute Genome Sequencing Center for Infectious Disease"/>
            <person name="Wu L."/>
            <person name="Ma J."/>
        </authorList>
    </citation>
    <scope>NUCLEOTIDE SEQUENCE [LARGE SCALE GENOMIC DNA]</scope>
    <source>
        <strain evidence="15">KCTC 3950</strain>
    </source>
</reference>
<comment type="caution">
    <text evidence="14">The sequence shown here is derived from an EMBL/GenBank/DDBJ whole genome shotgun (WGS) entry which is preliminary data.</text>
</comment>
<evidence type="ECO:0000256" key="8">
    <source>
        <dbReference type="ARBA" id="ARBA00023136"/>
    </source>
</evidence>
<keyword evidence="7 9" id="KW-0129">CBS domain</keyword>
<evidence type="ECO:0000256" key="7">
    <source>
        <dbReference type="ARBA" id="ARBA00023122"/>
    </source>
</evidence>
<dbReference type="Gene3D" id="3.10.580.10">
    <property type="entry name" value="CBS-domain"/>
    <property type="match status" value="1"/>
</dbReference>
<dbReference type="Pfam" id="PF00571">
    <property type="entry name" value="CBS"/>
    <property type="match status" value="2"/>
</dbReference>
<dbReference type="SUPFAM" id="SSF54631">
    <property type="entry name" value="CBS-domain pair"/>
    <property type="match status" value="1"/>
</dbReference>
<name>A0ABW5PEY9_9BACL</name>
<dbReference type="PROSITE" id="PS51371">
    <property type="entry name" value="CBS"/>
    <property type="match status" value="2"/>
</dbReference>
<feature type="transmembrane region" description="Helical" evidence="11">
    <location>
        <begin position="52"/>
        <end position="71"/>
    </location>
</feature>
<dbReference type="InterPro" id="IPR051676">
    <property type="entry name" value="UPF0053_domain"/>
</dbReference>
<dbReference type="PANTHER" id="PTHR43099:SF2">
    <property type="entry name" value="UPF0053 PROTEIN YRKA"/>
    <property type="match status" value="1"/>
</dbReference>
<evidence type="ECO:0000256" key="5">
    <source>
        <dbReference type="ARBA" id="ARBA00022737"/>
    </source>
</evidence>
<feature type="domain" description="CBS" evidence="12">
    <location>
        <begin position="281"/>
        <end position="338"/>
    </location>
</feature>
<dbReference type="Proteomes" id="UP001597541">
    <property type="component" value="Unassembled WGS sequence"/>
</dbReference>
<comment type="subcellular location">
    <subcellularLocation>
        <location evidence="1">Cell membrane</location>
        <topology evidence="1">Multi-pass membrane protein</topology>
    </subcellularLocation>
</comment>
<feature type="domain" description="CBS" evidence="12">
    <location>
        <begin position="218"/>
        <end position="280"/>
    </location>
</feature>
<keyword evidence="5" id="KW-0677">Repeat</keyword>
<dbReference type="InterPro" id="IPR036318">
    <property type="entry name" value="FAD-bd_PCMH-like_sf"/>
</dbReference>
<feature type="transmembrane region" description="Helical" evidence="11">
    <location>
        <begin position="92"/>
        <end position="115"/>
    </location>
</feature>
<evidence type="ECO:0000313" key="14">
    <source>
        <dbReference type="EMBL" id="MFD2613506.1"/>
    </source>
</evidence>
<evidence type="ECO:0000256" key="4">
    <source>
        <dbReference type="ARBA" id="ARBA00022692"/>
    </source>
</evidence>
<dbReference type="Pfam" id="PF01595">
    <property type="entry name" value="CNNM"/>
    <property type="match status" value="1"/>
</dbReference>
<evidence type="ECO:0000313" key="15">
    <source>
        <dbReference type="Proteomes" id="UP001597541"/>
    </source>
</evidence>
<keyword evidence="3" id="KW-1003">Cell membrane</keyword>
<dbReference type="PROSITE" id="PS51846">
    <property type="entry name" value="CNNM"/>
    <property type="match status" value="1"/>
</dbReference>
<dbReference type="InterPro" id="IPR044751">
    <property type="entry name" value="Ion_transp-like_CBS"/>
</dbReference>
<evidence type="ECO:0000256" key="1">
    <source>
        <dbReference type="ARBA" id="ARBA00004651"/>
    </source>
</evidence>
<dbReference type="InterPro" id="IPR002550">
    <property type="entry name" value="CNNM"/>
</dbReference>
<accession>A0ABW5PEY9</accession>
<dbReference type="Pfam" id="PF03471">
    <property type="entry name" value="CorC_HlyC"/>
    <property type="match status" value="1"/>
</dbReference>
<evidence type="ECO:0000256" key="10">
    <source>
        <dbReference type="PROSITE-ProRule" id="PRU01193"/>
    </source>
</evidence>
<dbReference type="CDD" id="cd04590">
    <property type="entry name" value="CBS_pair_CorC_HlyC_assoc"/>
    <property type="match status" value="1"/>
</dbReference>
<evidence type="ECO:0000259" key="12">
    <source>
        <dbReference type="PROSITE" id="PS51371"/>
    </source>
</evidence>
<evidence type="ECO:0000259" key="13">
    <source>
        <dbReference type="PROSITE" id="PS51846"/>
    </source>
</evidence>
<dbReference type="InterPro" id="IPR000644">
    <property type="entry name" value="CBS_dom"/>
</dbReference>
<dbReference type="EMBL" id="JBHUME010000008">
    <property type="protein sequence ID" value="MFD2613506.1"/>
    <property type="molecule type" value="Genomic_DNA"/>
</dbReference>
<comment type="similarity">
    <text evidence="2">Belongs to the UPF0053 family.</text>
</comment>
<keyword evidence="15" id="KW-1185">Reference proteome</keyword>
<keyword evidence="6 10" id="KW-1133">Transmembrane helix</keyword>
<sequence length="431" mass="48242">MGLVIFLVLLNGFFVAAEFALVKVRQSRLTQLVNEGNKRAKYALAVNKKLDAYLSATQLGITLASLGLGWVGEPAIKDLIIEPIFYQFGLDVHSSVVHTIAFALAFLVITFLHIVVGELAPKSLAIQKSEMTSIWLSWPLMMFYNIFKPAIWLLNGAAARLLRLLGVAPASEHEAAHTEEEIRILVTQSAKSGHIDKDEMRLVDNIFEFSERLAREVMVPRTDIDCLYTADSFAENLKIVFETKHTRYPVAAEDKDEIIGFVHITDMLTADLGADPDLSLFVRPVLGVPESMEISQVLKKMQRTSSQMAIVIDEYGGTAGILTAEDILEEIVGEIHDEFDDGLRPSVEVLDHITSVEGRTLLEEVNDMFGLHMEDDEVDSIGGWMFKELEGNVEQGSKVEVDNYVFEIAELDRLRVQRVHIYLKDRKPAQP</sequence>
<evidence type="ECO:0000256" key="2">
    <source>
        <dbReference type="ARBA" id="ARBA00006337"/>
    </source>
</evidence>
<dbReference type="SMART" id="SM01091">
    <property type="entry name" value="CorC_HlyC"/>
    <property type="match status" value="1"/>
</dbReference>
<gene>
    <name evidence="14" type="ORF">ACFSUF_13825</name>
</gene>
<dbReference type="PANTHER" id="PTHR43099">
    <property type="entry name" value="UPF0053 PROTEIN YRKA"/>
    <property type="match status" value="1"/>
</dbReference>
<keyword evidence="4 10" id="KW-0812">Transmembrane</keyword>
<dbReference type="Gene3D" id="3.30.465.10">
    <property type="match status" value="1"/>
</dbReference>
<organism evidence="14 15">
    <name type="scientific">Paenibacillus gansuensis</name>
    <dbReference type="NCBI Taxonomy" id="306542"/>
    <lineage>
        <taxon>Bacteria</taxon>
        <taxon>Bacillati</taxon>
        <taxon>Bacillota</taxon>
        <taxon>Bacilli</taxon>
        <taxon>Bacillales</taxon>
        <taxon>Paenibacillaceae</taxon>
        <taxon>Paenibacillus</taxon>
    </lineage>
</organism>
<proteinExistence type="inferred from homology"/>
<evidence type="ECO:0000256" key="11">
    <source>
        <dbReference type="SAM" id="Phobius"/>
    </source>
</evidence>
<dbReference type="SUPFAM" id="SSF56176">
    <property type="entry name" value="FAD-binding/transporter-associated domain-like"/>
    <property type="match status" value="1"/>
</dbReference>